<name>A0A8J5XSZ4_DIALT</name>
<evidence type="ECO:0000313" key="6">
    <source>
        <dbReference type="EMBL" id="KAG8471133.1"/>
    </source>
</evidence>
<dbReference type="Proteomes" id="UP000751190">
    <property type="component" value="Unassembled WGS sequence"/>
</dbReference>
<feature type="domain" description="Pirin N-terminal" evidence="4">
    <location>
        <begin position="52"/>
        <end position="148"/>
    </location>
</feature>
<accession>A0A8J5XSZ4</accession>
<dbReference type="SUPFAM" id="SSF51182">
    <property type="entry name" value="RmlC-like cupins"/>
    <property type="match status" value="1"/>
</dbReference>
<dbReference type="InterPro" id="IPR014710">
    <property type="entry name" value="RmlC-like_jellyroll"/>
</dbReference>
<feature type="domain" description="Pirin C-terminal" evidence="5">
    <location>
        <begin position="208"/>
        <end position="321"/>
    </location>
</feature>
<dbReference type="Pfam" id="PF02678">
    <property type="entry name" value="Pirin"/>
    <property type="match status" value="1"/>
</dbReference>
<organism evidence="6 7">
    <name type="scientific">Diacronema lutheri</name>
    <name type="common">Unicellular marine alga</name>
    <name type="synonym">Monochrysis lutheri</name>
    <dbReference type="NCBI Taxonomy" id="2081491"/>
    <lineage>
        <taxon>Eukaryota</taxon>
        <taxon>Haptista</taxon>
        <taxon>Haptophyta</taxon>
        <taxon>Pavlovophyceae</taxon>
        <taxon>Pavlovales</taxon>
        <taxon>Pavlovaceae</taxon>
        <taxon>Diacronema</taxon>
    </lineage>
</organism>
<dbReference type="AlphaFoldDB" id="A0A8J5XSZ4"/>
<reference evidence="6" key="1">
    <citation type="submission" date="2021-05" db="EMBL/GenBank/DDBJ databases">
        <title>The genome of the haptophyte Pavlova lutheri (Diacronema luteri, Pavlovales) - a model for lipid biosynthesis in eukaryotic algae.</title>
        <authorList>
            <person name="Hulatt C.J."/>
            <person name="Posewitz M.C."/>
        </authorList>
    </citation>
    <scope>NUCLEOTIDE SEQUENCE</scope>
    <source>
        <strain evidence="6">NIVA-4/92</strain>
    </source>
</reference>
<evidence type="ECO:0000256" key="3">
    <source>
        <dbReference type="SAM" id="SignalP"/>
    </source>
</evidence>
<dbReference type="EMBL" id="JAGTXO010000001">
    <property type="protein sequence ID" value="KAG8471133.1"/>
    <property type="molecule type" value="Genomic_DNA"/>
</dbReference>
<dbReference type="OrthoDB" id="198735at2759"/>
<dbReference type="InterPro" id="IPR008778">
    <property type="entry name" value="Pirin_C_dom"/>
</dbReference>
<dbReference type="OMA" id="HMGLQTV"/>
<keyword evidence="7" id="KW-1185">Reference proteome</keyword>
<feature type="chain" id="PRO_5035158237" description="Pirin" evidence="3">
    <location>
        <begin position="16"/>
        <end position="353"/>
    </location>
</feature>
<dbReference type="PANTHER" id="PTHR13903">
    <property type="entry name" value="PIRIN-RELATED"/>
    <property type="match status" value="1"/>
</dbReference>
<dbReference type="Pfam" id="PF05726">
    <property type="entry name" value="Pirin_C"/>
    <property type="match status" value="1"/>
</dbReference>
<dbReference type="Gene3D" id="2.60.120.10">
    <property type="entry name" value="Jelly Rolls"/>
    <property type="match status" value="2"/>
</dbReference>
<comment type="similarity">
    <text evidence="1 2">Belongs to the pirin family.</text>
</comment>
<sequence>MQRPVRLPFWPLANGLALTALDLVGLRDAAADAEAAIGGRVAPMSLGGEDADPFVLLVHHRHRFSAWDPLRPLLRLLIPEGFPAHPHRGFETVTMTIDGGLTHRDSLGVQQRYGDGEVQWLTAARGVLHEEMWWANDDGRAELYQLWLNLPAAAKMVPPRIQLFVPPAVKAAAGDDGAEGGVRVHVLGGEYASVRAPVELAGAPVTLLRVEIPPGGEWVCPLPASRNCIVYVRTGALEAGAEAAPTSLPAHHLAYLPARAAVGTDGVRLVNADRSPRGKPAEALVLAGEPLREPVAGGGTWVMNTQAELDQADRDYAAGVMGVPWEHTATDDEWRAHVARARGAGAGGGAAPR</sequence>
<gene>
    <name evidence="6" type="ORF">KFE25_009554</name>
</gene>
<evidence type="ECO:0000256" key="2">
    <source>
        <dbReference type="RuleBase" id="RU003457"/>
    </source>
</evidence>
<keyword evidence="3" id="KW-0732">Signal</keyword>
<dbReference type="CDD" id="cd02247">
    <property type="entry name" value="cupin_pirin_C"/>
    <property type="match status" value="1"/>
</dbReference>
<evidence type="ECO:0008006" key="8">
    <source>
        <dbReference type="Google" id="ProtNLM"/>
    </source>
</evidence>
<comment type="caution">
    <text evidence="6">The sequence shown here is derived from an EMBL/GenBank/DDBJ whole genome shotgun (WGS) entry which is preliminary data.</text>
</comment>
<dbReference type="InterPro" id="IPR011051">
    <property type="entry name" value="RmlC_Cupin_sf"/>
</dbReference>
<evidence type="ECO:0000259" key="5">
    <source>
        <dbReference type="Pfam" id="PF05726"/>
    </source>
</evidence>
<evidence type="ECO:0000313" key="7">
    <source>
        <dbReference type="Proteomes" id="UP000751190"/>
    </source>
</evidence>
<dbReference type="InterPro" id="IPR003829">
    <property type="entry name" value="Pirin_N_dom"/>
</dbReference>
<dbReference type="InterPro" id="IPR012093">
    <property type="entry name" value="Pirin"/>
</dbReference>
<proteinExistence type="inferred from homology"/>
<protein>
    <recommendedName>
        <fullName evidence="8">Pirin</fullName>
    </recommendedName>
</protein>
<evidence type="ECO:0000256" key="1">
    <source>
        <dbReference type="ARBA" id="ARBA00008416"/>
    </source>
</evidence>
<feature type="signal peptide" evidence="3">
    <location>
        <begin position="1"/>
        <end position="15"/>
    </location>
</feature>
<evidence type="ECO:0000259" key="4">
    <source>
        <dbReference type="Pfam" id="PF02678"/>
    </source>
</evidence>
<dbReference type="PANTHER" id="PTHR13903:SF8">
    <property type="entry name" value="PIRIN"/>
    <property type="match status" value="1"/>
</dbReference>